<dbReference type="EMBL" id="FNOJ01000007">
    <property type="protein sequence ID" value="SDW50597.1"/>
    <property type="molecule type" value="Genomic_DNA"/>
</dbReference>
<proteinExistence type="predicted"/>
<organism evidence="4 5">
    <name type="scientific">Alicyclobacillus hesperidum</name>
    <dbReference type="NCBI Taxonomy" id="89784"/>
    <lineage>
        <taxon>Bacteria</taxon>
        <taxon>Bacillati</taxon>
        <taxon>Bacillota</taxon>
        <taxon>Bacilli</taxon>
        <taxon>Bacillales</taxon>
        <taxon>Alicyclobacillaceae</taxon>
        <taxon>Alicyclobacillus</taxon>
    </lineage>
</organism>
<name>A0A1H2U3P0_9BACL</name>
<dbReference type="STRING" id="89784.SAMN04489725_10728"/>
<dbReference type="Proteomes" id="UP000182589">
    <property type="component" value="Unassembled WGS sequence"/>
</dbReference>
<protein>
    <submittedName>
        <fullName evidence="4">Lysophospholipase L1</fullName>
    </submittedName>
</protein>
<keyword evidence="5" id="KW-1185">Reference proteome</keyword>
<accession>A0A1H2U3P0</accession>
<evidence type="ECO:0000256" key="1">
    <source>
        <dbReference type="SAM" id="MobiDB-lite"/>
    </source>
</evidence>
<dbReference type="InterPro" id="IPR013830">
    <property type="entry name" value="SGNH_hydro"/>
</dbReference>
<reference evidence="3" key="3">
    <citation type="submission" date="2023-02" db="EMBL/GenBank/DDBJ databases">
        <title>Proposal of a novel subspecies: Alicyclobacillus hesperidum subspecies aegle.</title>
        <authorList>
            <person name="Goto K."/>
            <person name="Fujii T."/>
            <person name="Yasui K."/>
            <person name="Mochida K."/>
            <person name="Kato-Tanaka Y."/>
            <person name="Morohoshi S."/>
            <person name="An S.Y."/>
            <person name="Kasai H."/>
            <person name="Yokota A."/>
        </authorList>
    </citation>
    <scope>NUCLEOTIDE SEQUENCE</scope>
    <source>
        <strain evidence="3">DSM 12766</strain>
    </source>
</reference>
<dbReference type="EMBL" id="BSRA01000009">
    <property type="protein sequence ID" value="GLV14060.1"/>
    <property type="molecule type" value="Genomic_DNA"/>
</dbReference>
<evidence type="ECO:0000313" key="4">
    <source>
        <dbReference type="EMBL" id="SDW50597.1"/>
    </source>
</evidence>
<dbReference type="Proteomes" id="UP001157137">
    <property type="component" value="Unassembled WGS sequence"/>
</dbReference>
<evidence type="ECO:0000259" key="2">
    <source>
        <dbReference type="Pfam" id="PF13472"/>
    </source>
</evidence>
<dbReference type="CDD" id="cd00229">
    <property type="entry name" value="SGNH_hydrolase"/>
    <property type="match status" value="1"/>
</dbReference>
<dbReference type="AlphaFoldDB" id="A0A1H2U3P0"/>
<reference evidence="5" key="1">
    <citation type="submission" date="2016-10" db="EMBL/GenBank/DDBJ databases">
        <authorList>
            <person name="Varghese N."/>
        </authorList>
    </citation>
    <scope>NUCLEOTIDE SEQUENCE [LARGE SCALE GENOMIC DNA]</scope>
    <source>
        <strain evidence="5">DSM 12489</strain>
    </source>
</reference>
<dbReference type="RefSeq" id="WP_074692918.1">
    <property type="nucleotide sequence ID" value="NZ_BSRA01000009.1"/>
</dbReference>
<dbReference type="Gene3D" id="3.40.50.1110">
    <property type="entry name" value="SGNH hydrolase"/>
    <property type="match status" value="1"/>
</dbReference>
<dbReference type="SUPFAM" id="SSF52266">
    <property type="entry name" value="SGNH hydrolase"/>
    <property type="match status" value="1"/>
</dbReference>
<evidence type="ECO:0000313" key="3">
    <source>
        <dbReference type="EMBL" id="GLV14060.1"/>
    </source>
</evidence>
<dbReference type="Pfam" id="PF13472">
    <property type="entry name" value="Lipase_GDSL_2"/>
    <property type="match status" value="1"/>
</dbReference>
<feature type="region of interest" description="Disordered" evidence="1">
    <location>
        <begin position="223"/>
        <end position="246"/>
    </location>
</feature>
<feature type="domain" description="SGNH hydrolase-type esterase" evidence="2">
    <location>
        <begin position="8"/>
        <end position="210"/>
    </location>
</feature>
<gene>
    <name evidence="3" type="ORF">Heshes_17440</name>
    <name evidence="4" type="ORF">SAMN04489725_10728</name>
</gene>
<dbReference type="InterPro" id="IPR036514">
    <property type="entry name" value="SGNH_hydro_sf"/>
</dbReference>
<evidence type="ECO:0000313" key="5">
    <source>
        <dbReference type="Proteomes" id="UP000182589"/>
    </source>
</evidence>
<reference evidence="4" key="2">
    <citation type="submission" date="2016-10" db="EMBL/GenBank/DDBJ databases">
        <authorList>
            <person name="de Groot N.N."/>
        </authorList>
    </citation>
    <scope>NUCLEOTIDE SEQUENCE [LARGE SCALE GENOMIC DNA]</scope>
    <source>
        <strain evidence="4">DSM 12489</strain>
    </source>
</reference>
<sequence>MARDIYLAIGDTVTAGQGASHPRLGFVQHVGNYLRDQSFAQRTIIMALPGLTAKRLFQLVSTPRLNLWDDVNVITVCFGSADLLRLLRPAVRGAHAHARPPRSVLKHADEFGYHTDQLFRLIREKQVPHVLVTTLYNPLPGFAPAREFVEGMNGIICDCASYYKFPVVDLEKGFANNEAYLIDGYRTGSVLDLMHPLRKPILPNNAGHKLIAHLITQRLSQLLTKKKQGQKSGTSRPGKLRRRLTT</sequence>